<dbReference type="Gene3D" id="3.10.120.10">
    <property type="entry name" value="Cytochrome b5-like heme/steroid binding domain"/>
    <property type="match status" value="1"/>
</dbReference>
<dbReference type="SUPFAM" id="SSF55856">
    <property type="entry name" value="Cytochrome b5-like heme/steroid binding domain"/>
    <property type="match status" value="1"/>
</dbReference>
<evidence type="ECO:0000256" key="3">
    <source>
        <dbReference type="ARBA" id="ARBA00022617"/>
    </source>
</evidence>
<name>A0ABD3CXM0_9LAMI</name>
<comment type="similarity">
    <text evidence="13 14">Belongs to the cytochrome b5 family.</text>
</comment>
<dbReference type="Pfam" id="PF00173">
    <property type="entry name" value="Cyt-b5"/>
    <property type="match status" value="1"/>
</dbReference>
<feature type="domain" description="Cytochrome b5 heme-binding" evidence="15">
    <location>
        <begin position="2"/>
        <end position="78"/>
    </location>
</feature>
<keyword evidence="11 14" id="KW-0472">Membrane</keyword>
<evidence type="ECO:0000256" key="10">
    <source>
        <dbReference type="ARBA" id="ARBA00023004"/>
    </source>
</evidence>
<keyword evidence="4 14" id="KW-0812">Transmembrane</keyword>
<evidence type="ECO:0000256" key="8">
    <source>
        <dbReference type="ARBA" id="ARBA00022982"/>
    </source>
</evidence>
<dbReference type="PANTHER" id="PTHR19359:SF129">
    <property type="entry name" value="CYTOCHROME B5 ISOFORM B"/>
    <property type="match status" value="1"/>
</dbReference>
<dbReference type="GO" id="GO:0020037">
    <property type="term" value="F:heme binding"/>
    <property type="evidence" value="ECO:0007669"/>
    <property type="project" value="UniProtKB-UniRule"/>
</dbReference>
<comment type="subcellular location">
    <subcellularLocation>
        <location evidence="1">Endoplasmic reticulum membrane</location>
        <topology evidence="1">Single-pass membrane protein</topology>
        <orientation evidence="1">Cytoplasmic side</orientation>
    </subcellularLocation>
    <subcellularLocation>
        <location evidence="12">Microsome membrane</location>
        <topology evidence="12">Single-pass membrane protein</topology>
        <orientation evidence="12">Cytoplasmic side</orientation>
    </subcellularLocation>
</comment>
<dbReference type="PANTHER" id="PTHR19359">
    <property type="entry name" value="CYTOCHROME B5"/>
    <property type="match status" value="1"/>
</dbReference>
<organism evidence="16 17">
    <name type="scientific">Castilleja foliolosa</name>
    <dbReference type="NCBI Taxonomy" id="1961234"/>
    <lineage>
        <taxon>Eukaryota</taxon>
        <taxon>Viridiplantae</taxon>
        <taxon>Streptophyta</taxon>
        <taxon>Embryophyta</taxon>
        <taxon>Tracheophyta</taxon>
        <taxon>Spermatophyta</taxon>
        <taxon>Magnoliopsida</taxon>
        <taxon>eudicotyledons</taxon>
        <taxon>Gunneridae</taxon>
        <taxon>Pentapetalae</taxon>
        <taxon>asterids</taxon>
        <taxon>lamiids</taxon>
        <taxon>Lamiales</taxon>
        <taxon>Orobanchaceae</taxon>
        <taxon>Pedicularideae</taxon>
        <taxon>Castillejinae</taxon>
        <taxon>Castilleja</taxon>
    </lineage>
</organism>
<evidence type="ECO:0000256" key="6">
    <source>
        <dbReference type="ARBA" id="ARBA00022824"/>
    </source>
</evidence>
<sequence length="130" mass="14548">MAKVYSLSEVAEHNTSKDCWVTIFGKVYNVTPFLDEHPGGDEILLSATGKDATAEFDDVGHSHDAWAMLEKYYVGELNKSTLPTINNPTPSLQDYDKKSKKKKYIVYLIQFLVPLIILNVVAVFFSKSSA</sequence>
<evidence type="ECO:0000313" key="17">
    <source>
        <dbReference type="Proteomes" id="UP001632038"/>
    </source>
</evidence>
<dbReference type="AlphaFoldDB" id="A0ABD3CXM0"/>
<evidence type="ECO:0000256" key="5">
    <source>
        <dbReference type="ARBA" id="ARBA00022723"/>
    </source>
</evidence>
<keyword evidence="6" id="KW-0256">Endoplasmic reticulum</keyword>
<feature type="transmembrane region" description="Helical" evidence="14">
    <location>
        <begin position="104"/>
        <end position="125"/>
    </location>
</feature>
<dbReference type="PROSITE" id="PS50255">
    <property type="entry name" value="CYTOCHROME_B5_2"/>
    <property type="match status" value="1"/>
</dbReference>
<evidence type="ECO:0000256" key="12">
    <source>
        <dbReference type="ARBA" id="ARBA00037877"/>
    </source>
</evidence>
<protein>
    <recommendedName>
        <fullName evidence="15">Cytochrome b5 heme-binding domain-containing protein</fullName>
    </recommendedName>
</protein>
<dbReference type="FunFam" id="3.10.120.10:FF:000002">
    <property type="entry name" value="Cytochrome b5 type B"/>
    <property type="match status" value="1"/>
</dbReference>
<evidence type="ECO:0000256" key="1">
    <source>
        <dbReference type="ARBA" id="ARBA00004131"/>
    </source>
</evidence>
<evidence type="ECO:0000313" key="16">
    <source>
        <dbReference type="EMBL" id="KAL3633332.1"/>
    </source>
</evidence>
<keyword evidence="7" id="KW-0492">Microsome</keyword>
<reference evidence="17" key="1">
    <citation type="journal article" date="2024" name="IScience">
        <title>Strigolactones Initiate the Formation of Haustorium-like Structures in Castilleja.</title>
        <authorList>
            <person name="Buerger M."/>
            <person name="Peterson D."/>
            <person name="Chory J."/>
        </authorList>
    </citation>
    <scope>NUCLEOTIDE SEQUENCE [LARGE SCALE GENOMIC DNA]</scope>
</reference>
<keyword evidence="10 14" id="KW-0408">Iron</keyword>
<dbReference type="EMBL" id="JAVIJP010000030">
    <property type="protein sequence ID" value="KAL3633332.1"/>
    <property type="molecule type" value="Genomic_DNA"/>
</dbReference>
<dbReference type="PRINTS" id="PR00363">
    <property type="entry name" value="CYTOCHROMEB5"/>
</dbReference>
<dbReference type="InterPro" id="IPR036400">
    <property type="entry name" value="Cyt_B5-like_heme/steroid_sf"/>
</dbReference>
<keyword evidence="8" id="KW-0249">Electron transport</keyword>
<evidence type="ECO:0000256" key="11">
    <source>
        <dbReference type="ARBA" id="ARBA00023136"/>
    </source>
</evidence>
<dbReference type="GO" id="GO:0046872">
    <property type="term" value="F:metal ion binding"/>
    <property type="evidence" value="ECO:0007669"/>
    <property type="project" value="UniProtKB-UniRule"/>
</dbReference>
<evidence type="ECO:0000256" key="7">
    <source>
        <dbReference type="ARBA" id="ARBA00022848"/>
    </source>
</evidence>
<dbReference type="SMART" id="SM01117">
    <property type="entry name" value="Cyt-b5"/>
    <property type="match status" value="1"/>
</dbReference>
<gene>
    <name evidence="16" type="ORF">CASFOL_022859</name>
</gene>
<evidence type="ECO:0000256" key="14">
    <source>
        <dbReference type="RuleBase" id="RU362121"/>
    </source>
</evidence>
<dbReference type="InterPro" id="IPR001199">
    <property type="entry name" value="Cyt_B5-like_heme/steroid-bd"/>
</dbReference>
<dbReference type="Proteomes" id="UP001632038">
    <property type="component" value="Unassembled WGS sequence"/>
</dbReference>
<keyword evidence="3 14" id="KW-0349">Heme</keyword>
<evidence type="ECO:0000256" key="2">
    <source>
        <dbReference type="ARBA" id="ARBA00022448"/>
    </source>
</evidence>
<keyword evidence="5 14" id="KW-0479">Metal-binding</keyword>
<dbReference type="InterPro" id="IPR050668">
    <property type="entry name" value="Cytochrome_b5"/>
</dbReference>
<keyword evidence="9 14" id="KW-1133">Transmembrane helix</keyword>
<keyword evidence="2" id="KW-0813">Transport</keyword>
<evidence type="ECO:0000259" key="15">
    <source>
        <dbReference type="PROSITE" id="PS50255"/>
    </source>
</evidence>
<evidence type="ECO:0000256" key="4">
    <source>
        <dbReference type="ARBA" id="ARBA00022692"/>
    </source>
</evidence>
<proteinExistence type="inferred from homology"/>
<comment type="caution">
    <text evidence="16">The sequence shown here is derived from an EMBL/GenBank/DDBJ whole genome shotgun (WGS) entry which is preliminary data.</text>
</comment>
<evidence type="ECO:0000256" key="13">
    <source>
        <dbReference type="ARBA" id="ARBA00038168"/>
    </source>
</evidence>
<dbReference type="PROSITE" id="PS00191">
    <property type="entry name" value="CYTOCHROME_B5_1"/>
    <property type="match status" value="1"/>
</dbReference>
<evidence type="ECO:0000256" key="9">
    <source>
        <dbReference type="ARBA" id="ARBA00022989"/>
    </source>
</evidence>
<dbReference type="GO" id="GO:0005789">
    <property type="term" value="C:endoplasmic reticulum membrane"/>
    <property type="evidence" value="ECO:0007669"/>
    <property type="project" value="UniProtKB-SubCell"/>
</dbReference>
<dbReference type="InterPro" id="IPR018506">
    <property type="entry name" value="Cyt_B5_heme-BS"/>
</dbReference>
<accession>A0ABD3CXM0</accession>
<keyword evidence="17" id="KW-1185">Reference proteome</keyword>